<dbReference type="InterPro" id="IPR013249">
    <property type="entry name" value="RNA_pol_sigma70_r4_t2"/>
</dbReference>
<organism evidence="7 8">
    <name type="scientific">Fundicoccus culcitae</name>
    <dbReference type="NCBI Taxonomy" id="2969821"/>
    <lineage>
        <taxon>Bacteria</taxon>
        <taxon>Bacillati</taxon>
        <taxon>Bacillota</taxon>
        <taxon>Bacilli</taxon>
        <taxon>Lactobacillales</taxon>
        <taxon>Aerococcaceae</taxon>
        <taxon>Fundicoccus</taxon>
    </lineage>
</organism>
<dbReference type="Gene3D" id="1.10.10.10">
    <property type="entry name" value="Winged helix-like DNA-binding domain superfamily/Winged helix DNA-binding domain"/>
    <property type="match status" value="1"/>
</dbReference>
<dbReference type="InterPro" id="IPR007627">
    <property type="entry name" value="RNA_pol_sigma70_r2"/>
</dbReference>
<dbReference type="SUPFAM" id="SSF88946">
    <property type="entry name" value="Sigma2 domain of RNA polymerase sigma factors"/>
    <property type="match status" value="1"/>
</dbReference>
<dbReference type="SUPFAM" id="SSF88659">
    <property type="entry name" value="Sigma3 and sigma4 domains of RNA polymerase sigma factors"/>
    <property type="match status" value="1"/>
</dbReference>
<dbReference type="InterPro" id="IPR014284">
    <property type="entry name" value="RNA_pol_sigma-70_dom"/>
</dbReference>
<feature type="domain" description="RNA polymerase sigma-70 region 2" evidence="5">
    <location>
        <begin position="11"/>
        <end position="73"/>
    </location>
</feature>
<dbReference type="PANTHER" id="PTHR43133:SF60">
    <property type="entry name" value="RNA POLYMERASE SIGMA FACTOR SIGV"/>
    <property type="match status" value="1"/>
</dbReference>
<dbReference type="Pfam" id="PF04542">
    <property type="entry name" value="Sigma70_r2"/>
    <property type="match status" value="1"/>
</dbReference>
<keyword evidence="8" id="KW-1185">Reference proteome</keyword>
<evidence type="ECO:0000313" key="7">
    <source>
        <dbReference type="EMBL" id="UUX34948.1"/>
    </source>
</evidence>
<keyword evidence="3" id="KW-0731">Sigma factor</keyword>
<keyword evidence="2" id="KW-0805">Transcription regulation</keyword>
<evidence type="ECO:0000313" key="8">
    <source>
        <dbReference type="Proteomes" id="UP001315967"/>
    </source>
</evidence>
<keyword evidence="4" id="KW-0804">Transcription</keyword>
<dbReference type="RefSeq" id="WP_313794441.1">
    <property type="nucleotide sequence ID" value="NZ_CP102453.1"/>
</dbReference>
<sequence length="164" mass="19040">MKSEASVVEAIETYGDTIKRICMVYLKNQADTEDIFQNVFIKYATQSPLFDSKEHEKAWLIRVTINECKDFLKSFYKSHFVFNRDEVIHNQLSVSIDTGSNELLDAVLSLPSKYREVLYLFYYEEYSAVEIAELLNKNPNTIYTRLARSRDLLKVKLGESSNGK</sequence>
<dbReference type="EMBL" id="CP102453">
    <property type="protein sequence ID" value="UUX34948.1"/>
    <property type="molecule type" value="Genomic_DNA"/>
</dbReference>
<evidence type="ECO:0000256" key="1">
    <source>
        <dbReference type="ARBA" id="ARBA00010641"/>
    </source>
</evidence>
<dbReference type="InterPro" id="IPR013325">
    <property type="entry name" value="RNA_pol_sigma_r2"/>
</dbReference>
<dbReference type="InterPro" id="IPR039425">
    <property type="entry name" value="RNA_pol_sigma-70-like"/>
</dbReference>
<dbReference type="InterPro" id="IPR013324">
    <property type="entry name" value="RNA_pol_sigma_r3/r4-like"/>
</dbReference>
<protein>
    <submittedName>
        <fullName evidence="7">Sigma-70 family RNA polymerase sigma factor</fullName>
    </submittedName>
</protein>
<dbReference type="Gene3D" id="1.10.1740.10">
    <property type="match status" value="1"/>
</dbReference>
<accession>A0ABY5P9B0</accession>
<name>A0ABY5P9B0_9LACT</name>
<dbReference type="Pfam" id="PF08281">
    <property type="entry name" value="Sigma70_r4_2"/>
    <property type="match status" value="1"/>
</dbReference>
<proteinExistence type="inferred from homology"/>
<dbReference type="InterPro" id="IPR036388">
    <property type="entry name" value="WH-like_DNA-bd_sf"/>
</dbReference>
<dbReference type="CDD" id="cd06171">
    <property type="entry name" value="Sigma70_r4"/>
    <property type="match status" value="1"/>
</dbReference>
<feature type="domain" description="RNA polymerase sigma factor 70 region 4 type 2" evidence="6">
    <location>
        <begin position="101"/>
        <end position="151"/>
    </location>
</feature>
<comment type="similarity">
    <text evidence="1">Belongs to the sigma-70 factor family. ECF subfamily.</text>
</comment>
<gene>
    <name evidence="7" type="ORF">NRE15_04690</name>
</gene>
<evidence type="ECO:0000256" key="3">
    <source>
        <dbReference type="ARBA" id="ARBA00023082"/>
    </source>
</evidence>
<dbReference type="PANTHER" id="PTHR43133">
    <property type="entry name" value="RNA POLYMERASE ECF-TYPE SIGMA FACTO"/>
    <property type="match status" value="1"/>
</dbReference>
<dbReference type="NCBIfam" id="TIGR02937">
    <property type="entry name" value="sigma70-ECF"/>
    <property type="match status" value="1"/>
</dbReference>
<dbReference type="Proteomes" id="UP001315967">
    <property type="component" value="Chromosome"/>
</dbReference>
<evidence type="ECO:0000259" key="6">
    <source>
        <dbReference type="Pfam" id="PF08281"/>
    </source>
</evidence>
<evidence type="ECO:0000256" key="4">
    <source>
        <dbReference type="ARBA" id="ARBA00023163"/>
    </source>
</evidence>
<evidence type="ECO:0000259" key="5">
    <source>
        <dbReference type="Pfam" id="PF04542"/>
    </source>
</evidence>
<reference evidence="7 8" key="1">
    <citation type="submission" date="2022-08" db="EMBL/GenBank/DDBJ databases">
        <title>Aerococcaceae sp. nov isolated from spoiled eye mask.</title>
        <authorList>
            <person name="Zhou G."/>
            <person name="Xie X.-B."/>
            <person name="Shi Q.-S."/>
            <person name="Wang Y.-S."/>
            <person name="Wen X."/>
            <person name="Peng H."/>
            <person name="Yang X.-J."/>
            <person name="Tao H.-B."/>
            <person name="Huang X.-M."/>
        </authorList>
    </citation>
    <scope>NUCLEOTIDE SEQUENCE [LARGE SCALE GENOMIC DNA]</scope>
    <source>
        <strain evidence="8">DM20194951</strain>
    </source>
</reference>
<evidence type="ECO:0000256" key="2">
    <source>
        <dbReference type="ARBA" id="ARBA00023015"/>
    </source>
</evidence>